<dbReference type="GeneID" id="8237735"/>
<reference evidence="13" key="1">
    <citation type="submission" date="2007-04" db="EMBL/GenBank/DDBJ databases">
        <title>Annotation of Pediculus humanus corporis strain USDA.</title>
        <authorList>
            <person name="Kirkness E."/>
            <person name="Hannick L."/>
            <person name="Hass B."/>
            <person name="Bruggner R."/>
            <person name="Lawson D."/>
            <person name="Bidwell S."/>
            <person name="Joardar V."/>
            <person name="Caler E."/>
            <person name="Walenz B."/>
            <person name="Inman J."/>
            <person name="Schobel S."/>
            <person name="Galinsky K."/>
            <person name="Amedeo P."/>
            <person name="Strausberg R."/>
        </authorList>
    </citation>
    <scope>NUCLEOTIDE SEQUENCE</scope>
    <source>
        <strain evidence="13">USDA</strain>
    </source>
</reference>
<dbReference type="GO" id="GO:0005737">
    <property type="term" value="C:cytoplasm"/>
    <property type="evidence" value="ECO:0007669"/>
    <property type="project" value="UniProtKB-SubCell"/>
</dbReference>
<keyword evidence="15" id="KW-1185">Reference proteome</keyword>
<dbReference type="PANTHER" id="PTHR20531:SF1">
    <property type="entry name" value="N-ALPHA-ACETYLTRANSFERASE 40"/>
    <property type="match status" value="1"/>
</dbReference>
<evidence type="ECO:0000256" key="1">
    <source>
        <dbReference type="ARBA" id="ARBA00004123"/>
    </source>
</evidence>
<protein>
    <recommendedName>
        <fullName evidence="5">N-alpha-acetyltransferase 40</fullName>
        <ecNumber evidence="4">2.3.1.257</ecNumber>
    </recommendedName>
</protein>
<comment type="catalytic activity">
    <reaction evidence="10">
        <text>N-terminal L-seryl-[histone H2A] + acetyl-CoA = N-terminal N(alpha)-acetyl-L-seryl-[histone H2A] + CoA + H(+)</text>
        <dbReference type="Rhea" id="RHEA:50600"/>
        <dbReference type="Rhea" id="RHEA-COMP:12742"/>
        <dbReference type="Rhea" id="RHEA-COMP:12744"/>
        <dbReference type="ChEBI" id="CHEBI:15378"/>
        <dbReference type="ChEBI" id="CHEBI:57287"/>
        <dbReference type="ChEBI" id="CHEBI:57288"/>
        <dbReference type="ChEBI" id="CHEBI:64738"/>
        <dbReference type="ChEBI" id="CHEBI:83690"/>
        <dbReference type="EC" id="2.3.1.257"/>
    </reaction>
</comment>
<dbReference type="eggNOG" id="KOG2488">
    <property type="taxonomic scope" value="Eukaryota"/>
</dbReference>
<dbReference type="InterPro" id="IPR016181">
    <property type="entry name" value="Acyl_CoA_acyltransferase"/>
</dbReference>
<organism>
    <name type="scientific">Pediculus humanus subsp. corporis</name>
    <name type="common">Body louse</name>
    <dbReference type="NCBI Taxonomy" id="121224"/>
    <lineage>
        <taxon>Eukaryota</taxon>
        <taxon>Metazoa</taxon>
        <taxon>Ecdysozoa</taxon>
        <taxon>Arthropoda</taxon>
        <taxon>Hexapoda</taxon>
        <taxon>Insecta</taxon>
        <taxon>Pterygota</taxon>
        <taxon>Neoptera</taxon>
        <taxon>Paraneoptera</taxon>
        <taxon>Psocodea</taxon>
        <taxon>Troctomorpha</taxon>
        <taxon>Phthiraptera</taxon>
        <taxon>Anoplura</taxon>
        <taxon>Pediculidae</taxon>
        <taxon>Pediculus</taxon>
    </lineage>
</organism>
<comment type="subcellular location">
    <subcellularLocation>
        <location evidence="2">Cytoplasm</location>
    </subcellularLocation>
    <subcellularLocation>
        <location evidence="1">Nucleus</location>
    </subcellularLocation>
</comment>
<evidence type="ECO:0000256" key="11">
    <source>
        <dbReference type="ARBA" id="ARBA00049524"/>
    </source>
</evidence>
<keyword evidence="8" id="KW-0539">Nucleus</keyword>
<dbReference type="STRING" id="121224.E0VI31"/>
<dbReference type="InParanoid" id="E0VI31"/>
<evidence type="ECO:0000256" key="10">
    <source>
        <dbReference type="ARBA" id="ARBA00047821"/>
    </source>
</evidence>
<keyword evidence="7" id="KW-0808">Transferase</keyword>
<evidence type="ECO:0000256" key="9">
    <source>
        <dbReference type="ARBA" id="ARBA00023315"/>
    </source>
</evidence>
<dbReference type="GO" id="GO:0005634">
    <property type="term" value="C:nucleus"/>
    <property type="evidence" value="ECO:0007669"/>
    <property type="project" value="UniProtKB-SubCell"/>
</dbReference>
<feature type="domain" description="N-acetyltransferase" evidence="12">
    <location>
        <begin position="72"/>
        <end position="191"/>
    </location>
</feature>
<keyword evidence="9" id="KW-0012">Acyltransferase</keyword>
<dbReference type="FunCoup" id="E0VI31">
    <property type="interactions" value="1903"/>
</dbReference>
<dbReference type="VEuPathDB" id="VectorBase:PHUM220190"/>
<dbReference type="CDD" id="cd04301">
    <property type="entry name" value="NAT_SF"/>
    <property type="match status" value="1"/>
</dbReference>
<dbReference type="InterPro" id="IPR039949">
    <property type="entry name" value="NAA40"/>
</dbReference>
<dbReference type="OrthoDB" id="424551at2759"/>
<dbReference type="GO" id="GO:0043998">
    <property type="term" value="F:histone H2A acetyltransferase activity"/>
    <property type="evidence" value="ECO:0007669"/>
    <property type="project" value="InterPro"/>
</dbReference>
<keyword evidence="6" id="KW-0963">Cytoplasm</keyword>
<dbReference type="EC" id="2.3.1.257" evidence="4"/>
<evidence type="ECO:0000256" key="6">
    <source>
        <dbReference type="ARBA" id="ARBA00022490"/>
    </source>
</evidence>
<comment type="similarity">
    <text evidence="3">Belongs to the acetyltransferase family. NAA40 subfamily.</text>
</comment>
<dbReference type="Pfam" id="PF00583">
    <property type="entry name" value="Acetyltransf_1"/>
    <property type="match status" value="1"/>
</dbReference>
<accession>E0VI31</accession>
<dbReference type="OMA" id="KYDRNGX"/>
<comment type="catalytic activity">
    <reaction evidence="11">
        <text>N-terminal L-seryl-[histone H4] + acetyl-CoA = N-terminal N(alpha)-acetyl-L-seryl-[histone H4] + CoA + H(+)</text>
        <dbReference type="Rhea" id="RHEA:50596"/>
        <dbReference type="Rhea" id="RHEA-COMP:12740"/>
        <dbReference type="Rhea" id="RHEA-COMP:12743"/>
        <dbReference type="ChEBI" id="CHEBI:15378"/>
        <dbReference type="ChEBI" id="CHEBI:57287"/>
        <dbReference type="ChEBI" id="CHEBI:57288"/>
        <dbReference type="ChEBI" id="CHEBI:64738"/>
        <dbReference type="ChEBI" id="CHEBI:83690"/>
        <dbReference type="EC" id="2.3.1.257"/>
    </reaction>
</comment>
<dbReference type="GO" id="GO:0010485">
    <property type="term" value="F:histone H4 acetyltransferase activity"/>
    <property type="evidence" value="ECO:0007669"/>
    <property type="project" value="InterPro"/>
</dbReference>
<evidence type="ECO:0000256" key="2">
    <source>
        <dbReference type="ARBA" id="ARBA00004496"/>
    </source>
</evidence>
<evidence type="ECO:0000313" key="14">
    <source>
        <dbReference type="EnsemblMetazoa" id="PHUM220190-PA"/>
    </source>
</evidence>
<evidence type="ECO:0000256" key="4">
    <source>
        <dbReference type="ARBA" id="ARBA00012950"/>
    </source>
</evidence>
<evidence type="ECO:0000256" key="5">
    <source>
        <dbReference type="ARBA" id="ARBA00015043"/>
    </source>
</evidence>
<evidence type="ECO:0000313" key="15">
    <source>
        <dbReference type="Proteomes" id="UP000009046"/>
    </source>
</evidence>
<dbReference type="EMBL" id="AAZO01002542">
    <property type="status" value="NOT_ANNOTATED_CDS"/>
    <property type="molecule type" value="Genomic_DNA"/>
</dbReference>
<dbReference type="EnsemblMetazoa" id="PHUM220190-RA">
    <property type="protein sequence ID" value="PHUM220190-PA"/>
    <property type="gene ID" value="PHUM220190"/>
</dbReference>
<gene>
    <name evidence="14" type="primary">8237735</name>
    <name evidence="13" type="ORF">Phum_PHUM220190</name>
</gene>
<dbReference type="Gene3D" id="3.40.630.30">
    <property type="match status" value="1"/>
</dbReference>
<dbReference type="InterPro" id="IPR000182">
    <property type="entry name" value="GNAT_dom"/>
</dbReference>
<evidence type="ECO:0000313" key="13">
    <source>
        <dbReference type="EMBL" id="EEB13037.1"/>
    </source>
</evidence>
<dbReference type="KEGG" id="phu:Phum_PHUM220190"/>
<evidence type="ECO:0000256" key="7">
    <source>
        <dbReference type="ARBA" id="ARBA00022679"/>
    </source>
</evidence>
<evidence type="ECO:0000259" key="12">
    <source>
        <dbReference type="PROSITE" id="PS51186"/>
    </source>
</evidence>
<dbReference type="EMBL" id="DS235182">
    <property type="protein sequence ID" value="EEB13037.1"/>
    <property type="molecule type" value="Genomic_DNA"/>
</dbReference>
<reference evidence="13" key="2">
    <citation type="submission" date="2007-04" db="EMBL/GenBank/DDBJ databases">
        <title>The genome of the human body louse.</title>
        <authorList>
            <consortium name="The Human Body Louse Genome Consortium"/>
            <person name="Kirkness E."/>
            <person name="Walenz B."/>
            <person name="Hass B."/>
            <person name="Bruggner R."/>
            <person name="Strausberg R."/>
        </authorList>
    </citation>
    <scope>NUCLEOTIDE SEQUENCE</scope>
    <source>
        <strain evidence="13">USDA</strain>
    </source>
</reference>
<dbReference type="PANTHER" id="PTHR20531">
    <property type="entry name" value="N-ALPHA-ACETYLTRANSFERASE 40"/>
    <property type="match status" value="1"/>
</dbReference>
<reference evidence="14" key="3">
    <citation type="submission" date="2020-05" db="UniProtKB">
        <authorList>
            <consortium name="EnsemblMetazoa"/>
        </authorList>
    </citation>
    <scope>IDENTIFICATION</scope>
    <source>
        <strain evidence="14">USDA</strain>
    </source>
</reference>
<dbReference type="PROSITE" id="PS51186">
    <property type="entry name" value="GNAT"/>
    <property type="match status" value="1"/>
</dbReference>
<sequence length="191" mass="22809">MANMVKKKRKNALKIRKEKKLRLKEALRAVEKANKIENPLTDLPDFKNFQKDDIKIRIEYYSINSINEQMFSEIFCLMKKNMEIMYNSCSWGWQEEKKYKEMKESSAKYLVAFDENDHIVGFSHFRFDMDYGSEVLYCYELQLDTSIQRKGLGKFLLQILELIAFKNNMKKVVLTVLKHNLPAIKFFYSLK</sequence>
<name>E0VI31_PEDHC</name>
<dbReference type="Proteomes" id="UP000009046">
    <property type="component" value="Unassembled WGS sequence"/>
</dbReference>
<dbReference type="AlphaFoldDB" id="E0VI31"/>
<dbReference type="GO" id="GO:1990189">
    <property type="term" value="F:protein N-terminal-serine acetyltransferase activity"/>
    <property type="evidence" value="ECO:0007669"/>
    <property type="project" value="UniProtKB-EC"/>
</dbReference>
<dbReference type="SUPFAM" id="SSF55729">
    <property type="entry name" value="Acyl-CoA N-acyltransferases (Nat)"/>
    <property type="match status" value="1"/>
</dbReference>
<evidence type="ECO:0000256" key="8">
    <source>
        <dbReference type="ARBA" id="ARBA00023242"/>
    </source>
</evidence>
<dbReference type="CTD" id="8237735"/>
<evidence type="ECO:0000256" key="3">
    <source>
        <dbReference type="ARBA" id="ARBA00008870"/>
    </source>
</evidence>
<proteinExistence type="inferred from homology"/>
<dbReference type="RefSeq" id="XP_002425775.1">
    <property type="nucleotide sequence ID" value="XM_002425730.1"/>
</dbReference>
<dbReference type="HOGENOM" id="CLU_051699_1_1_1"/>